<evidence type="ECO:0000313" key="3">
    <source>
        <dbReference type="Proteomes" id="UP000605733"/>
    </source>
</evidence>
<dbReference type="InterPro" id="IPR031339">
    <property type="entry name" value="DUF4942"/>
</dbReference>
<sequence>MIFNPDFYPTPLGVVDYMISQIDVKGKVILEPSAGSGNIVEALFKHGAKQVLTYEIEPDLQKIVSTKSKLLGSDFLESKPEQLSHINAIIANPPFSTGGKHILKMWEVAPEGCEIISLCNSNTLEVDYTRERRELNALISNHGTSENLGDCFATAERKTGVSVTMVKLFKPVSTKEFDWEGFFMDEDEEVLTGPGIMQHNEVRSIVNRYTAAVDTFDEYLTTSERMNALLKPIGIKDNFSCSVSHGKTVTTKEEFSKELQKSSWDWIFKKMNIEKFITSGVLKDINKFVEEQQKYPFSMRNIYRMFEIIVGTRKQTMDRAIVEIFDKITKHYDDNRYQVEGWKTNSHYIVNKKFIFPYMCKKGWHGEIDTSYDSENKMDDINKVLCYLTGQDYSGMLSFYQRLKIKDCYLILDGKKVTDTQVNEITGQSSKYTYNNPFNFDSEQAANEFHQTYYSHKKAVIYNRPEWGQWADWDFFEFKCYKKGTIHFKFKDLDVWAQFNRRVSEIKGFPLPEKL</sequence>
<dbReference type="SUPFAM" id="SSF53335">
    <property type="entry name" value="S-adenosyl-L-methionine-dependent methyltransferases"/>
    <property type="match status" value="1"/>
</dbReference>
<dbReference type="Gene3D" id="3.40.50.150">
    <property type="entry name" value="Vaccinia Virus protein VP39"/>
    <property type="match status" value="1"/>
</dbReference>
<dbReference type="Pfam" id="PF13708">
    <property type="entry name" value="DUF4942"/>
    <property type="match status" value="1"/>
</dbReference>
<feature type="domain" description="DUF4942" evidence="1">
    <location>
        <begin position="257"/>
        <end position="507"/>
    </location>
</feature>
<keyword evidence="3" id="KW-1185">Reference proteome</keyword>
<dbReference type="EMBL" id="BMIX01000001">
    <property type="protein sequence ID" value="GGG24042.1"/>
    <property type="molecule type" value="Genomic_DNA"/>
</dbReference>
<dbReference type="RefSeq" id="WP_011710329.1">
    <property type="nucleotide sequence ID" value="NZ_BMIX01000001.1"/>
</dbReference>
<dbReference type="PRINTS" id="PR00507">
    <property type="entry name" value="N12N6MTFRASE"/>
</dbReference>
<evidence type="ECO:0000259" key="1">
    <source>
        <dbReference type="Pfam" id="PF13708"/>
    </source>
</evidence>
<gene>
    <name evidence="2" type="ORF">GCM10011532_04080</name>
</gene>
<proteinExistence type="predicted"/>
<organism evidence="2 3">
    <name type="scientific">Christiangramia forsetii</name>
    <dbReference type="NCBI Taxonomy" id="411153"/>
    <lineage>
        <taxon>Bacteria</taxon>
        <taxon>Pseudomonadati</taxon>
        <taxon>Bacteroidota</taxon>
        <taxon>Flavobacteriia</taxon>
        <taxon>Flavobacteriales</taxon>
        <taxon>Flavobacteriaceae</taxon>
        <taxon>Christiangramia</taxon>
    </lineage>
</organism>
<dbReference type="InterPro" id="IPR029063">
    <property type="entry name" value="SAM-dependent_MTases_sf"/>
</dbReference>
<dbReference type="CDD" id="cd02440">
    <property type="entry name" value="AdoMet_MTases"/>
    <property type="match status" value="1"/>
</dbReference>
<name>A0ABQ1WCU3_9FLAO</name>
<reference evidence="3" key="1">
    <citation type="journal article" date="2019" name="Int. J. Syst. Evol. Microbiol.">
        <title>The Global Catalogue of Microorganisms (GCM) 10K type strain sequencing project: providing services to taxonomists for standard genome sequencing and annotation.</title>
        <authorList>
            <consortium name="The Broad Institute Genomics Platform"/>
            <consortium name="The Broad Institute Genome Sequencing Center for Infectious Disease"/>
            <person name="Wu L."/>
            <person name="Ma J."/>
        </authorList>
    </citation>
    <scope>NUCLEOTIDE SEQUENCE [LARGE SCALE GENOMIC DNA]</scope>
    <source>
        <strain evidence="3">CGMCC 1.15422</strain>
    </source>
</reference>
<dbReference type="Proteomes" id="UP000605733">
    <property type="component" value="Unassembled WGS sequence"/>
</dbReference>
<accession>A0ABQ1WCU3</accession>
<comment type="caution">
    <text evidence="2">The sequence shown here is derived from an EMBL/GenBank/DDBJ whole genome shotgun (WGS) entry which is preliminary data.</text>
</comment>
<protein>
    <recommendedName>
        <fullName evidence="1">DUF4942 domain-containing protein</fullName>
    </recommendedName>
</protein>
<evidence type="ECO:0000313" key="2">
    <source>
        <dbReference type="EMBL" id="GGG24042.1"/>
    </source>
</evidence>